<dbReference type="SUPFAM" id="SSF53597">
    <property type="entry name" value="Dihydrofolate reductase-like"/>
    <property type="match status" value="1"/>
</dbReference>
<protein>
    <submittedName>
        <fullName evidence="2">Dihydrofolate reductase</fullName>
    </submittedName>
</protein>
<evidence type="ECO:0000259" key="1">
    <source>
        <dbReference type="Pfam" id="PF01872"/>
    </source>
</evidence>
<dbReference type="InterPro" id="IPR002734">
    <property type="entry name" value="RibDG_C"/>
</dbReference>
<dbReference type="RefSeq" id="WP_129752146.1">
    <property type="nucleotide sequence ID" value="NZ_JUIW01000011.1"/>
</dbReference>
<dbReference type="PANTHER" id="PTHR38011:SF11">
    <property type="entry name" value="2,5-DIAMINO-6-RIBOSYLAMINO-4(3H)-PYRIMIDINONE 5'-PHOSPHATE REDUCTASE"/>
    <property type="match status" value="1"/>
</dbReference>
<dbReference type="AlphaFoldDB" id="A0A444W623"/>
<dbReference type="PANTHER" id="PTHR38011">
    <property type="entry name" value="DIHYDROFOLATE REDUCTASE FAMILY PROTEIN (AFU_ORTHOLOGUE AFUA_8G06820)"/>
    <property type="match status" value="1"/>
</dbReference>
<dbReference type="InterPro" id="IPR024072">
    <property type="entry name" value="DHFR-like_dom_sf"/>
</dbReference>
<sequence>MRKLTMYNFITLNGFYKGLNEDISWHRHGGEEEGFSVDSLQQDNMLLFGRVTYQMMASFWPTPMAMESMPDVATGMNNAEKIVFSNSLDKAEWQNTRIIKGDIVEEIKKLKQKPGKDMTILGSGSIVTQFAEAGLIDGYEIMIDPVAIGNGTPIFNGISNNLNLMLTNSKVFKSGVVLLSYTPQ</sequence>
<accession>A0A444W623</accession>
<dbReference type="Gene3D" id="3.40.430.10">
    <property type="entry name" value="Dihydrofolate Reductase, subunit A"/>
    <property type="match status" value="1"/>
</dbReference>
<dbReference type="Proteomes" id="UP000289775">
    <property type="component" value="Unassembled WGS sequence"/>
</dbReference>
<reference evidence="2 3" key="1">
    <citation type="submission" date="2014-12" db="EMBL/GenBank/DDBJ databases">
        <title>Genome sequence of Flavobacterium beibuense RSKm HC5.</title>
        <authorList>
            <person name="Kim J.F."/>
            <person name="Song J.Y."/>
            <person name="Kwak M.-J."/>
            <person name="Lee S.-W."/>
        </authorList>
    </citation>
    <scope>NUCLEOTIDE SEQUENCE [LARGE SCALE GENOMIC DNA]</scope>
    <source>
        <strain evidence="2 3">RSKm HC5</strain>
    </source>
</reference>
<dbReference type="InterPro" id="IPR050765">
    <property type="entry name" value="Riboflavin_Biosynth_HTPR"/>
</dbReference>
<dbReference type="GO" id="GO:0009231">
    <property type="term" value="P:riboflavin biosynthetic process"/>
    <property type="evidence" value="ECO:0007669"/>
    <property type="project" value="InterPro"/>
</dbReference>
<dbReference type="GO" id="GO:0008703">
    <property type="term" value="F:5-amino-6-(5-phosphoribosylamino)uracil reductase activity"/>
    <property type="evidence" value="ECO:0007669"/>
    <property type="project" value="InterPro"/>
</dbReference>
<dbReference type="Pfam" id="PF01872">
    <property type="entry name" value="RibD_C"/>
    <property type="match status" value="1"/>
</dbReference>
<keyword evidence="3" id="KW-1185">Reference proteome</keyword>
<gene>
    <name evidence="2" type="ORF">NU09_3064</name>
</gene>
<dbReference type="EMBL" id="JUIW01000011">
    <property type="protein sequence ID" value="RYJ41321.1"/>
    <property type="molecule type" value="Genomic_DNA"/>
</dbReference>
<comment type="caution">
    <text evidence="2">The sequence shown here is derived from an EMBL/GenBank/DDBJ whole genome shotgun (WGS) entry which is preliminary data.</text>
</comment>
<dbReference type="OrthoDB" id="195113at2"/>
<evidence type="ECO:0000313" key="2">
    <source>
        <dbReference type="EMBL" id="RYJ41321.1"/>
    </source>
</evidence>
<evidence type="ECO:0000313" key="3">
    <source>
        <dbReference type="Proteomes" id="UP000289775"/>
    </source>
</evidence>
<name>A0A444W623_9FLAO</name>
<feature type="domain" description="Bacterial bifunctional deaminase-reductase C-terminal" evidence="1">
    <location>
        <begin position="2"/>
        <end position="178"/>
    </location>
</feature>
<proteinExistence type="predicted"/>
<organism evidence="2 3">
    <name type="scientific">Flavobacterium beibuense</name>
    <dbReference type="NCBI Taxonomy" id="657326"/>
    <lineage>
        <taxon>Bacteria</taxon>
        <taxon>Pseudomonadati</taxon>
        <taxon>Bacteroidota</taxon>
        <taxon>Flavobacteriia</taxon>
        <taxon>Flavobacteriales</taxon>
        <taxon>Flavobacteriaceae</taxon>
        <taxon>Flavobacterium</taxon>
    </lineage>
</organism>